<accession>A0A511HLZ9</accession>
<organism evidence="1 4">
    <name type="scientific">Myxococcus virescens</name>
    <dbReference type="NCBI Taxonomy" id="83456"/>
    <lineage>
        <taxon>Bacteria</taxon>
        <taxon>Pseudomonadati</taxon>
        <taxon>Myxococcota</taxon>
        <taxon>Myxococcia</taxon>
        <taxon>Myxococcales</taxon>
        <taxon>Cystobacterineae</taxon>
        <taxon>Myxococcaceae</taxon>
        <taxon>Myxococcus</taxon>
    </lineage>
</organism>
<dbReference type="Proteomes" id="UP000198717">
    <property type="component" value="Unassembled WGS sequence"/>
</dbReference>
<evidence type="ECO:0000313" key="3">
    <source>
        <dbReference type="Proteomes" id="UP000198717"/>
    </source>
</evidence>
<dbReference type="AlphaFoldDB" id="A0A511HLZ9"/>
<reference evidence="1 4" key="2">
    <citation type="submission" date="2019-07" db="EMBL/GenBank/DDBJ databases">
        <title>Whole genome shotgun sequence of Myxococcus virescens NBRC 100334.</title>
        <authorList>
            <person name="Hosoyama A."/>
            <person name="Uohara A."/>
            <person name="Ohji S."/>
            <person name="Ichikawa N."/>
        </authorList>
    </citation>
    <scope>NUCLEOTIDE SEQUENCE [LARGE SCALE GENOMIC DNA]</scope>
    <source>
        <strain evidence="1 4">NBRC 100334</strain>
    </source>
</reference>
<name>A0A511HLZ9_9BACT</name>
<evidence type="ECO:0000313" key="2">
    <source>
        <dbReference type="EMBL" id="SDE54711.1"/>
    </source>
</evidence>
<proteinExistence type="predicted"/>
<keyword evidence="3" id="KW-1185">Reference proteome</keyword>
<gene>
    <name evidence="1" type="ORF">MVI01_64150</name>
    <name evidence="2" type="ORF">SAMN04488504_108160</name>
</gene>
<comment type="caution">
    <text evidence="1">The sequence shown here is derived from an EMBL/GenBank/DDBJ whole genome shotgun (WGS) entry which is preliminary data.</text>
</comment>
<dbReference type="EMBL" id="BJVY01000051">
    <property type="protein sequence ID" value="GEL74631.1"/>
    <property type="molecule type" value="Genomic_DNA"/>
</dbReference>
<evidence type="ECO:0000313" key="1">
    <source>
        <dbReference type="EMBL" id="GEL74631.1"/>
    </source>
</evidence>
<dbReference type="Proteomes" id="UP000321224">
    <property type="component" value="Unassembled WGS sequence"/>
</dbReference>
<reference evidence="2 3" key="1">
    <citation type="submission" date="2016-10" db="EMBL/GenBank/DDBJ databases">
        <authorList>
            <person name="Varghese N."/>
            <person name="Submissions S."/>
        </authorList>
    </citation>
    <scope>NUCLEOTIDE SEQUENCE [LARGE SCALE GENOMIC DNA]</scope>
    <source>
        <strain evidence="2 3">DSM 2260</strain>
    </source>
</reference>
<sequence length="70" mass="8179">MKAARHRPGTGRRLRGRGLPRVARRDSVWVVVRFSAHLEDPHRRRLTRLASDTWAYVHLRRQGNAEEGRA</sequence>
<dbReference type="EMBL" id="FNAJ01000008">
    <property type="protein sequence ID" value="SDE54711.1"/>
    <property type="molecule type" value="Genomic_DNA"/>
</dbReference>
<protein>
    <submittedName>
        <fullName evidence="1">Uncharacterized protein</fullName>
    </submittedName>
</protein>
<evidence type="ECO:0000313" key="4">
    <source>
        <dbReference type="Proteomes" id="UP000321224"/>
    </source>
</evidence>